<proteinExistence type="predicted"/>
<keyword evidence="3" id="KW-1185">Reference proteome</keyword>
<organism evidence="2 3">
    <name type="scientific">Stachybotrys chartarum (strain CBS 109288 / IBT 7711)</name>
    <name type="common">Toxic black mold</name>
    <name type="synonym">Stilbospora chartarum</name>
    <dbReference type="NCBI Taxonomy" id="1280523"/>
    <lineage>
        <taxon>Eukaryota</taxon>
        <taxon>Fungi</taxon>
        <taxon>Dikarya</taxon>
        <taxon>Ascomycota</taxon>
        <taxon>Pezizomycotina</taxon>
        <taxon>Sordariomycetes</taxon>
        <taxon>Hypocreomycetidae</taxon>
        <taxon>Hypocreales</taxon>
        <taxon>Stachybotryaceae</taxon>
        <taxon>Stachybotrys</taxon>
    </lineage>
</organism>
<sequence>MATPRLLYITLQYLRTVGKELKFHWGIYVASSNAPKGWLIHATDEGRSALDLYYECRSVKDPQRSKSMAVCLGVAASPSMDVLLACAQSIPLMDPRQIPRGEQQWTCRVFIKEFLNLMHVQGHVKLPGSIDTIEARCRAAADCHRFYIGSAKIFSNLEWMDPKFAERKEKEARELQLIDRTSSRGGLLLREIPEAHATSYPYYGPSPMNIDSTGGKPVSMIPRTFLPGSGSHYRPTPAPAAPQGERYYGSKPMDTY</sequence>
<feature type="region of interest" description="Disordered" evidence="1">
    <location>
        <begin position="227"/>
        <end position="256"/>
    </location>
</feature>
<name>A0A084AHB9_STACB</name>
<evidence type="ECO:0000313" key="2">
    <source>
        <dbReference type="EMBL" id="KEY64698.1"/>
    </source>
</evidence>
<protein>
    <submittedName>
        <fullName evidence="2">Uncharacterized protein</fullName>
    </submittedName>
</protein>
<evidence type="ECO:0000256" key="1">
    <source>
        <dbReference type="SAM" id="MobiDB-lite"/>
    </source>
</evidence>
<gene>
    <name evidence="2" type="ORF">S7711_02897</name>
</gene>
<dbReference type="OrthoDB" id="3016366at2759"/>
<dbReference type="HOGENOM" id="CLU_085760_0_0_1"/>
<dbReference type="Proteomes" id="UP000028045">
    <property type="component" value="Unassembled WGS sequence"/>
</dbReference>
<accession>A0A084AHB9</accession>
<dbReference type="EMBL" id="KL648731">
    <property type="protein sequence ID" value="KEY64698.1"/>
    <property type="molecule type" value="Genomic_DNA"/>
</dbReference>
<reference evidence="2 3" key="1">
    <citation type="journal article" date="2014" name="BMC Genomics">
        <title>Comparative genome sequencing reveals chemotype-specific gene clusters in the toxigenic black mold Stachybotrys.</title>
        <authorList>
            <person name="Semeiks J."/>
            <person name="Borek D."/>
            <person name="Otwinowski Z."/>
            <person name="Grishin N.V."/>
        </authorList>
    </citation>
    <scope>NUCLEOTIDE SEQUENCE [LARGE SCALE GENOMIC DNA]</scope>
    <source>
        <strain evidence="3">CBS 109288 / IBT 7711</strain>
    </source>
</reference>
<evidence type="ECO:0000313" key="3">
    <source>
        <dbReference type="Proteomes" id="UP000028045"/>
    </source>
</evidence>
<dbReference type="AlphaFoldDB" id="A0A084AHB9"/>